<evidence type="ECO:0000313" key="2">
    <source>
        <dbReference type="EMBL" id="OSX67652.1"/>
    </source>
</evidence>
<feature type="compositionally biased region" description="Polar residues" evidence="1">
    <location>
        <begin position="773"/>
        <end position="784"/>
    </location>
</feature>
<feature type="compositionally biased region" description="Basic and acidic residues" evidence="1">
    <location>
        <begin position="392"/>
        <end position="418"/>
    </location>
</feature>
<feature type="compositionally biased region" description="Polar residues" evidence="1">
    <location>
        <begin position="647"/>
        <end position="660"/>
    </location>
</feature>
<dbReference type="Proteomes" id="UP000194127">
    <property type="component" value="Unassembled WGS sequence"/>
</dbReference>
<dbReference type="OrthoDB" id="2504266at2759"/>
<dbReference type="RefSeq" id="XP_024344446.1">
    <property type="nucleotide sequence ID" value="XM_024482305.1"/>
</dbReference>
<dbReference type="AlphaFoldDB" id="A0A1X6NGL1"/>
<feature type="compositionally biased region" description="Polar residues" evidence="1">
    <location>
        <begin position="476"/>
        <end position="491"/>
    </location>
</feature>
<feature type="compositionally biased region" description="Basic and acidic residues" evidence="1">
    <location>
        <begin position="1"/>
        <end position="12"/>
    </location>
</feature>
<feature type="compositionally biased region" description="Low complexity" evidence="1">
    <location>
        <begin position="663"/>
        <end position="677"/>
    </location>
</feature>
<organism evidence="2 3">
    <name type="scientific">Postia placenta MAD-698-R-SB12</name>
    <dbReference type="NCBI Taxonomy" id="670580"/>
    <lineage>
        <taxon>Eukaryota</taxon>
        <taxon>Fungi</taxon>
        <taxon>Dikarya</taxon>
        <taxon>Basidiomycota</taxon>
        <taxon>Agaricomycotina</taxon>
        <taxon>Agaricomycetes</taxon>
        <taxon>Polyporales</taxon>
        <taxon>Adustoporiaceae</taxon>
        <taxon>Rhodonia</taxon>
    </lineage>
</organism>
<feature type="compositionally biased region" description="Basic and acidic residues" evidence="1">
    <location>
        <begin position="148"/>
        <end position="186"/>
    </location>
</feature>
<feature type="compositionally biased region" description="Basic and acidic residues" evidence="1">
    <location>
        <begin position="453"/>
        <end position="475"/>
    </location>
</feature>
<feature type="region of interest" description="Disordered" evidence="1">
    <location>
        <begin position="869"/>
        <end position="896"/>
    </location>
</feature>
<feature type="region of interest" description="Disordered" evidence="1">
    <location>
        <begin position="68"/>
        <end position="499"/>
    </location>
</feature>
<feature type="region of interest" description="Disordered" evidence="1">
    <location>
        <begin position="755"/>
        <end position="789"/>
    </location>
</feature>
<feature type="region of interest" description="Disordered" evidence="1">
    <location>
        <begin position="562"/>
        <end position="601"/>
    </location>
</feature>
<proteinExistence type="predicted"/>
<keyword evidence="3" id="KW-1185">Reference proteome</keyword>
<dbReference type="EMBL" id="KZ110591">
    <property type="protein sequence ID" value="OSX67652.1"/>
    <property type="molecule type" value="Genomic_DNA"/>
</dbReference>
<accession>A0A1X6NGL1</accession>
<feature type="region of interest" description="Disordered" evidence="1">
    <location>
        <begin position="644"/>
        <end position="677"/>
    </location>
</feature>
<evidence type="ECO:0000313" key="3">
    <source>
        <dbReference type="Proteomes" id="UP000194127"/>
    </source>
</evidence>
<dbReference type="STRING" id="670580.A0A1X6NGL1"/>
<dbReference type="GeneID" id="36327255"/>
<feature type="compositionally biased region" description="Polar residues" evidence="1">
    <location>
        <begin position="209"/>
        <end position="223"/>
    </location>
</feature>
<name>A0A1X6NGL1_9APHY</name>
<feature type="compositionally biased region" description="Polar residues" evidence="1">
    <location>
        <begin position="124"/>
        <end position="143"/>
    </location>
</feature>
<feature type="compositionally biased region" description="Basic and acidic residues" evidence="1">
    <location>
        <begin position="224"/>
        <end position="386"/>
    </location>
</feature>
<sequence>MASLHTDTRTLDEICPSPPPPHPALESLVHATAEVTLQDVDTPNSTANESTSSRLPAVYNRAQILSLRRSPLVKPPDGMPALKDWFGDWSEQQTAPKKDLDASNVSSNARERRFRRDPEDGDSSRASFRSALTQPSQMGNFRHQSIRTTERDKDRDLERERERDLREKEGQERLRNLSDKYDRDRLALSSTTNNLRNKERDSAPHLASTAATRLGQGQSTATTRRNDPRETTRRKAGESSDDWRRGPDTTRATREDTSGTDATRKDRDRPRSRVRESSRARRETSPSRRDREDKDSGRRGDDFHRREWDDFYNRSDRDRDDHTRDNRDRYRPRDPDRDPDDDPRRWRDDGKREERMTVRRDRERDRAWDRHEDRDRERPDERDGRTRRGGRERRLGGLADDGKDKDERRDRDKDREPEPAWMETYVPMTPGGGILGGRSGDGELDGIQAWKKGMKEREQQQKENGRDVETRRKSQVDQITSDAVSSDQVQSPAAPESQLDEIQLFKLMMKREAQKKEDDKPPTSQPEVVAANIVSTHSETAAVAGESEKIYSSGNLDSLTTSLSQAADTPLQRSTSQSAKLGNDPFATDDPQRSRTTTSTANGAQSFLSALVSSAHLTSGPPNFSTPSQDQLSAGPRLLTSRVIPTASPSGVSPSTTHTSDIPFDNNNTTPSTFNPPAGSRLLAFGSRVPSGGSAAGDVFPSKSHSALDSGVGQFPPPGVSGVNPHKFAGIPSSISTHATAQDAVSGLGVDAHFGTGPRNSPLDTSRVMRSFSPHNPQQPSSSFDEMRDSPALGQFQQMNDLRRASAVERAAFGLPNEGVMPFNDVGAGAGGLMSGGPLDMSGANVPGGAGYAAGKGSRFAKFFDAKTRDGQPMTGRKGPGLPGMQSSSPIPDGRPLGGGLNGIPGTNGEARTMEDIFAMLQNSTQVQRPPSQIPPSGRVPSGGSPFGQHPPELLNVQQQMHPQSHYSQNSHLDALYDSRFDDRNFVPDGMVPGLRPAPPRSRSREPSGVLFNEQLDDPLHFNVRLQQQRNLNLEQLYNGPNPALYNQQQAALLRNGGIPIQQQQFRGAPSPIANQNTMGGPPQRLPPGLANLGGRPPHDPSQYIGGPMGASLQGAGLQGGLQGGLHGGSPVQQPFNNFVNGGTLGYGVVPQARGPPGPQNPLGLPTMAGLGLQGNIDLRAASQAQLLGVGGGLRGQGPGFAPQHIPTGQPSVAHLGVRQQQQQQQLPPHMMPHMIPPHLQPQHGLPGGNPQGAQDLMALLMGGHRD</sequence>
<feature type="region of interest" description="Disordered" evidence="1">
    <location>
        <begin position="1"/>
        <end position="25"/>
    </location>
</feature>
<feature type="compositionally biased region" description="Polar residues" evidence="1">
    <location>
        <begin position="562"/>
        <end position="580"/>
    </location>
</feature>
<gene>
    <name evidence="2" type="ORF">POSPLADRAFT_1068577</name>
</gene>
<protein>
    <submittedName>
        <fullName evidence="2">Uncharacterized protein</fullName>
    </submittedName>
</protein>
<reference evidence="2 3" key="1">
    <citation type="submission" date="2017-04" db="EMBL/GenBank/DDBJ databases">
        <title>Genome Sequence of the Model Brown-Rot Fungus Postia placenta SB12.</title>
        <authorList>
            <consortium name="DOE Joint Genome Institute"/>
            <person name="Gaskell J."/>
            <person name="Kersten P."/>
            <person name="Larrondo L.F."/>
            <person name="Canessa P."/>
            <person name="Martinez D."/>
            <person name="Hibbett D."/>
            <person name="Schmoll M."/>
            <person name="Kubicek C.P."/>
            <person name="Martinez A.T."/>
            <person name="Yadav J."/>
            <person name="Master E."/>
            <person name="Magnuson J.K."/>
            <person name="James T."/>
            <person name="Yaver D."/>
            <person name="Berka R."/>
            <person name="Labutti K."/>
            <person name="Lipzen A."/>
            <person name="Aerts A."/>
            <person name="Barry K."/>
            <person name="Henrissat B."/>
            <person name="Blanchette R."/>
            <person name="Grigoriev I."/>
            <person name="Cullen D."/>
        </authorList>
    </citation>
    <scope>NUCLEOTIDE SEQUENCE [LARGE SCALE GENOMIC DNA]</scope>
    <source>
        <strain evidence="2 3">MAD-698-R-SB12</strain>
    </source>
</reference>
<feature type="compositionally biased region" description="Basic and acidic residues" evidence="1">
    <location>
        <begin position="109"/>
        <end position="118"/>
    </location>
</feature>
<feature type="compositionally biased region" description="Gly residues" evidence="1">
    <location>
        <begin position="430"/>
        <end position="439"/>
    </location>
</feature>
<evidence type="ECO:0000256" key="1">
    <source>
        <dbReference type="SAM" id="MobiDB-lite"/>
    </source>
</evidence>